<dbReference type="Proteomes" id="UP000008237">
    <property type="component" value="Unassembled WGS sequence"/>
</dbReference>
<sequence>MAKQDALRSYESSLYQLADKACNASRAKMTTRGEDGNGEGEIEYGTVELYYRIVPPPPRYTEVITTGLSARKNKGVAYPNETFGVLKYTRNWQWARWKRGRYAAVKQEAVKTER</sequence>
<organism evidence="2">
    <name type="scientific">Harpegnathos saltator</name>
    <name type="common">Jerdon's jumping ant</name>
    <dbReference type="NCBI Taxonomy" id="610380"/>
    <lineage>
        <taxon>Eukaryota</taxon>
        <taxon>Metazoa</taxon>
        <taxon>Ecdysozoa</taxon>
        <taxon>Arthropoda</taxon>
        <taxon>Hexapoda</taxon>
        <taxon>Insecta</taxon>
        <taxon>Pterygota</taxon>
        <taxon>Neoptera</taxon>
        <taxon>Endopterygota</taxon>
        <taxon>Hymenoptera</taxon>
        <taxon>Apocrita</taxon>
        <taxon>Aculeata</taxon>
        <taxon>Formicoidea</taxon>
        <taxon>Formicidae</taxon>
        <taxon>Ponerinae</taxon>
        <taxon>Ponerini</taxon>
        <taxon>Harpegnathos</taxon>
    </lineage>
</organism>
<dbReference type="EMBL" id="GL446901">
    <property type="protein sequence ID" value="EFN87125.1"/>
    <property type="molecule type" value="Genomic_DNA"/>
</dbReference>
<dbReference type="InParanoid" id="E2BB34"/>
<reference evidence="1 2" key="1">
    <citation type="journal article" date="2010" name="Science">
        <title>Genomic comparison of the ants Camponotus floridanus and Harpegnathos saltator.</title>
        <authorList>
            <person name="Bonasio R."/>
            <person name="Zhang G."/>
            <person name="Ye C."/>
            <person name="Mutti N.S."/>
            <person name="Fang X."/>
            <person name="Qin N."/>
            <person name="Donahue G."/>
            <person name="Yang P."/>
            <person name="Li Q."/>
            <person name="Li C."/>
            <person name="Zhang P."/>
            <person name="Huang Z."/>
            <person name="Berger S.L."/>
            <person name="Reinberg D."/>
            <person name="Wang J."/>
            <person name="Liebig J."/>
        </authorList>
    </citation>
    <scope>NUCLEOTIDE SEQUENCE [LARGE SCALE GENOMIC DNA]</scope>
    <source>
        <strain evidence="1 2">R22 G/1</strain>
    </source>
</reference>
<dbReference type="AlphaFoldDB" id="E2BB34"/>
<keyword evidence="2" id="KW-1185">Reference proteome</keyword>
<evidence type="ECO:0000313" key="1">
    <source>
        <dbReference type="EMBL" id="EFN87125.1"/>
    </source>
</evidence>
<proteinExistence type="predicted"/>
<name>E2BB34_HARSA</name>
<accession>E2BB34</accession>
<evidence type="ECO:0000313" key="2">
    <source>
        <dbReference type="Proteomes" id="UP000008237"/>
    </source>
</evidence>
<protein>
    <submittedName>
        <fullName evidence="1">Uncharacterized protein</fullName>
    </submittedName>
</protein>
<gene>
    <name evidence="1" type="ORF">EAI_06804</name>
</gene>